<name>A0A369QHG8_9BACT</name>
<organism evidence="1 2">
    <name type="scientific">Adhaeribacter pallidiroseus</name>
    <dbReference type="NCBI Taxonomy" id="2072847"/>
    <lineage>
        <taxon>Bacteria</taxon>
        <taxon>Pseudomonadati</taxon>
        <taxon>Bacteroidota</taxon>
        <taxon>Cytophagia</taxon>
        <taxon>Cytophagales</taxon>
        <taxon>Hymenobacteraceae</taxon>
        <taxon>Adhaeribacter</taxon>
    </lineage>
</organism>
<evidence type="ECO:0000313" key="2">
    <source>
        <dbReference type="Proteomes" id="UP000253919"/>
    </source>
</evidence>
<sequence>MVMANRIITLCYRKIIQSTAVKPWEKLVFEDSYAEFKMQAQLYNPEKKYRSFAELMQHAPGAEQLHFLVSAAIIGYVQQLNQIVPDILNTLGKHFLQFDHFQFEIINSDIQDKSKHQVAINFYSEPLVWHDTVHQYLLVSDKRAIGQITLTHLLALQPYLTIYSLQTETA</sequence>
<dbReference type="AlphaFoldDB" id="A0A369QHG8"/>
<reference evidence="1 2" key="1">
    <citation type="submission" date="2018-04" db="EMBL/GenBank/DDBJ databases">
        <title>Adhaeribacter sp. HMF7616 genome sequencing and assembly.</title>
        <authorList>
            <person name="Kang H."/>
            <person name="Kang J."/>
            <person name="Cha I."/>
            <person name="Kim H."/>
            <person name="Joh K."/>
        </authorList>
    </citation>
    <scope>NUCLEOTIDE SEQUENCE [LARGE SCALE GENOMIC DNA]</scope>
    <source>
        <strain evidence="1 2">HMF7616</strain>
    </source>
</reference>
<comment type="caution">
    <text evidence="1">The sequence shown here is derived from an EMBL/GenBank/DDBJ whole genome shotgun (WGS) entry which is preliminary data.</text>
</comment>
<evidence type="ECO:0000313" key="1">
    <source>
        <dbReference type="EMBL" id="RDC64341.1"/>
    </source>
</evidence>
<dbReference type="Proteomes" id="UP000253919">
    <property type="component" value="Unassembled WGS sequence"/>
</dbReference>
<protein>
    <submittedName>
        <fullName evidence="1">Uncharacterized protein</fullName>
    </submittedName>
</protein>
<proteinExistence type="predicted"/>
<accession>A0A369QHG8</accession>
<dbReference type="EMBL" id="QASA01000001">
    <property type="protein sequence ID" value="RDC64341.1"/>
    <property type="molecule type" value="Genomic_DNA"/>
</dbReference>
<keyword evidence="2" id="KW-1185">Reference proteome</keyword>
<gene>
    <name evidence="1" type="ORF">AHMF7616_02954</name>
</gene>